<feature type="domain" description="Stealth protein CR3 conserved region 3" evidence="4">
    <location>
        <begin position="322"/>
        <end position="374"/>
    </location>
</feature>
<dbReference type="Pfam" id="PF17102">
    <property type="entry name" value="Stealth_CR3"/>
    <property type="match status" value="1"/>
</dbReference>
<evidence type="ECO:0008006" key="7">
    <source>
        <dbReference type="Google" id="ProtNLM"/>
    </source>
</evidence>
<dbReference type="EMBL" id="HE796995">
    <property type="protein sequence ID" value="CCM00622.1"/>
    <property type="molecule type" value="Genomic_DNA"/>
</dbReference>
<dbReference type="AlphaFoldDB" id="J4HVA0"/>
<dbReference type="OrthoDB" id="263283at2759"/>
<name>J4HVA0_9APHY</name>
<evidence type="ECO:0000259" key="3">
    <source>
        <dbReference type="Pfam" id="PF11380"/>
    </source>
</evidence>
<dbReference type="InterPro" id="IPR047141">
    <property type="entry name" value="Stealth"/>
</dbReference>
<evidence type="ECO:0000313" key="6">
    <source>
        <dbReference type="Proteomes" id="UP000006352"/>
    </source>
</evidence>
<comment type="similarity">
    <text evidence="1">Belongs to the stealth family.</text>
</comment>
<evidence type="ECO:0000256" key="1">
    <source>
        <dbReference type="ARBA" id="ARBA00007583"/>
    </source>
</evidence>
<feature type="domain" description="Stealth protein CR2 conserved region 2" evidence="3">
    <location>
        <begin position="191"/>
        <end position="273"/>
    </location>
</feature>
<dbReference type="STRING" id="599839.J4HVA0"/>
<dbReference type="RefSeq" id="XP_012179905.1">
    <property type="nucleotide sequence ID" value="XM_012324515.1"/>
</dbReference>
<evidence type="ECO:0000256" key="2">
    <source>
        <dbReference type="ARBA" id="ARBA00022679"/>
    </source>
</evidence>
<dbReference type="PANTHER" id="PTHR24045">
    <property type="match status" value="1"/>
</dbReference>
<keyword evidence="6" id="KW-1185">Reference proteome</keyword>
<sequence>MARHTIAYFFRRRIILATALSLTLFLLLVSLGFIDVDFSTPVVISNSYIPFEPPLPLPLSSKPCIAPVSDLPLTCLDAHFTNGETCYAEGTLPPVLDVLWTWVNGSDYLLDEAKRIAQSRYSPDDPDRPSRSLTQARLYRDHDELRYSMRSVLQNFRNYAGRFHLLTADFPMPNAMAESYNVTTPESWRVGQIPQWLDLNKRTTAGNWNDRRIDLSVKHHAQVFKPYDGTNFNSLAIESQFGHLGDISEFFIYMNDDIFMMNPLSPVSFYTPAFGVVLHLQSNLLVRPERLAGKNQGEWRSLAESNFLLSNRFGARHRPYVAHEAKTVSRALLHEMTMMWPESFAQSALHHFRETEGGDGDVNAMFMHSHFVVERAREALLWSWVVARIGSDDDLWGEKEATRAWTELGGVIGEKDLLVVGGWRDTLVKSRVEKELKAMGLQPQVLTSYVFSSLDGYPYSGLGVAGAPDWLKFSPDVPEGQLPRCRISYSECFVVPDFEGNPNRASDIFKHVAFRQSKCGDCIIMSLVHASGRLGLSAFLPPPGRRDLTNSFDVLEEQVPHLPLVHDWHDGDFALQSVIRPNHDVDVRVWTLRLLQRYRYVLGDTPSLFERIATPQQTARVIGGIENSKNIALLCINDDVARLDHEVSLVLKVWFDQRWKHPAAWEKG</sequence>
<dbReference type="Pfam" id="PF11380">
    <property type="entry name" value="Stealth_CR2"/>
    <property type="match status" value="1"/>
</dbReference>
<proteinExistence type="inferred from homology"/>
<dbReference type="PANTHER" id="PTHR24045:SF0">
    <property type="entry name" value="N-ACETYLGLUCOSAMINE-1-PHOSPHOTRANSFERASE SUBUNITS ALPHA_BETA"/>
    <property type="match status" value="1"/>
</dbReference>
<keyword evidence="2" id="KW-0808">Transferase</keyword>
<dbReference type="InParanoid" id="J4HVA0"/>
<dbReference type="InterPro" id="IPR021520">
    <property type="entry name" value="Stealth_CR2"/>
</dbReference>
<dbReference type="GO" id="GO:0046835">
    <property type="term" value="P:carbohydrate phosphorylation"/>
    <property type="evidence" value="ECO:0007669"/>
    <property type="project" value="TreeGrafter"/>
</dbReference>
<organism evidence="5 6">
    <name type="scientific">Fibroporia radiculosa</name>
    <dbReference type="NCBI Taxonomy" id="599839"/>
    <lineage>
        <taxon>Eukaryota</taxon>
        <taxon>Fungi</taxon>
        <taxon>Dikarya</taxon>
        <taxon>Basidiomycota</taxon>
        <taxon>Agaricomycotina</taxon>
        <taxon>Agaricomycetes</taxon>
        <taxon>Polyporales</taxon>
        <taxon>Fibroporiaceae</taxon>
        <taxon>Fibroporia</taxon>
    </lineage>
</organism>
<protein>
    <recommendedName>
        <fullName evidence="7">Stealth protein CR3 conserved region 3 domain-containing protein</fullName>
    </recommendedName>
</protein>
<dbReference type="GO" id="GO:0003976">
    <property type="term" value="F:UDP-N-acetylglucosamine-lysosomal-enzyme N-acetylglucosaminephosphotransferase activity"/>
    <property type="evidence" value="ECO:0007669"/>
    <property type="project" value="TreeGrafter"/>
</dbReference>
<accession>J4HVA0</accession>
<dbReference type="Proteomes" id="UP000006352">
    <property type="component" value="Unassembled WGS sequence"/>
</dbReference>
<dbReference type="GeneID" id="24095533"/>
<gene>
    <name evidence="5" type="ORF">FIBRA_02658</name>
</gene>
<evidence type="ECO:0000259" key="4">
    <source>
        <dbReference type="Pfam" id="PF17102"/>
    </source>
</evidence>
<dbReference type="InterPro" id="IPR031357">
    <property type="entry name" value="Stealth_CR3"/>
</dbReference>
<evidence type="ECO:0000313" key="5">
    <source>
        <dbReference type="EMBL" id="CCM00622.1"/>
    </source>
</evidence>
<reference evidence="5 6" key="1">
    <citation type="journal article" date="2012" name="Appl. Environ. Microbiol.">
        <title>Short-read sequencing for genomic analysis of the brown rot fungus Fibroporia radiculosa.</title>
        <authorList>
            <person name="Tang J.D."/>
            <person name="Perkins A.D."/>
            <person name="Sonstegard T.S."/>
            <person name="Schroeder S.G."/>
            <person name="Burgess S.C."/>
            <person name="Diehl S.V."/>
        </authorList>
    </citation>
    <scope>NUCLEOTIDE SEQUENCE [LARGE SCALE GENOMIC DNA]</scope>
    <source>
        <strain evidence="5 6">TFFH 294</strain>
    </source>
</reference>
<dbReference type="HOGENOM" id="CLU_005484_2_1_1"/>
<dbReference type="GO" id="GO:0005794">
    <property type="term" value="C:Golgi apparatus"/>
    <property type="evidence" value="ECO:0007669"/>
    <property type="project" value="TreeGrafter"/>
</dbReference>